<evidence type="ECO:0000256" key="1">
    <source>
        <dbReference type="SAM" id="MobiDB-lite"/>
    </source>
</evidence>
<name>A0A562IIJ1_MICOL</name>
<dbReference type="Proteomes" id="UP000319825">
    <property type="component" value="Unassembled WGS sequence"/>
</dbReference>
<dbReference type="EMBL" id="VLKE01000001">
    <property type="protein sequence ID" value="TWH70658.1"/>
    <property type="molecule type" value="Genomic_DNA"/>
</dbReference>
<reference evidence="2 3" key="1">
    <citation type="submission" date="2019-07" db="EMBL/GenBank/DDBJ databases">
        <title>R&amp;d 2014.</title>
        <authorList>
            <person name="Klenk H.-P."/>
        </authorList>
    </citation>
    <scope>NUCLEOTIDE SEQUENCE [LARGE SCALE GENOMIC DNA]</scope>
    <source>
        <strain evidence="2 3">DSM 43868</strain>
    </source>
</reference>
<evidence type="ECO:0000313" key="3">
    <source>
        <dbReference type="Proteomes" id="UP000319825"/>
    </source>
</evidence>
<protein>
    <submittedName>
        <fullName evidence="2">Uncharacterized protein</fullName>
    </submittedName>
</protein>
<comment type="caution">
    <text evidence="2">The sequence shown here is derived from an EMBL/GenBank/DDBJ whole genome shotgun (WGS) entry which is preliminary data.</text>
</comment>
<organism evidence="2 3">
    <name type="scientific">Micromonospora olivasterospora</name>
    <dbReference type="NCBI Taxonomy" id="1880"/>
    <lineage>
        <taxon>Bacteria</taxon>
        <taxon>Bacillati</taxon>
        <taxon>Actinomycetota</taxon>
        <taxon>Actinomycetes</taxon>
        <taxon>Micromonosporales</taxon>
        <taxon>Micromonosporaceae</taxon>
        <taxon>Micromonospora</taxon>
    </lineage>
</organism>
<accession>A0A562IIJ1</accession>
<evidence type="ECO:0000313" key="2">
    <source>
        <dbReference type="EMBL" id="TWH70658.1"/>
    </source>
</evidence>
<feature type="region of interest" description="Disordered" evidence="1">
    <location>
        <begin position="141"/>
        <end position="168"/>
    </location>
</feature>
<proteinExistence type="predicted"/>
<keyword evidence="3" id="KW-1185">Reference proteome</keyword>
<gene>
    <name evidence="2" type="ORF">JD77_05683</name>
</gene>
<sequence length="168" mass="18296">MPAVSMSGAWRIMVVSKESLFAQRIVFSGDVQKMFVGELGASTSASGRRWTLRFEHDRGDGVWRPNVSVEAGEIVRQGNQFQRLIATKDVFWRGDRGHDDLKLLLTRPASAGAPAEGVGAPYAVDVNLHELPASLVLPSVDSPDVQQERQRAYGDPGSAGTPLIRGPW</sequence>
<dbReference type="AlphaFoldDB" id="A0A562IIJ1"/>